<reference evidence="2 3" key="1">
    <citation type="submission" date="2015-08" db="EMBL/GenBank/DDBJ databases">
        <title>Emmonsia species relationships and genome sequence.</title>
        <authorList>
            <person name="Cuomo C.A."/>
            <person name="Schwartz I.S."/>
            <person name="Kenyon C."/>
            <person name="De Hoog G.S."/>
            <person name="Govender N.P."/>
            <person name="Botha A."/>
            <person name="Moreno L."/>
            <person name="De Vries M."/>
            <person name="Munoz J.F."/>
            <person name="Stielow J.B."/>
        </authorList>
    </citation>
    <scope>NUCLEOTIDE SEQUENCE [LARGE SCALE GENOMIC DNA]</scope>
    <source>
        <strain evidence="2 3">EI222</strain>
    </source>
</reference>
<gene>
    <name evidence="2" type="ORF">ACJ73_01162</name>
</gene>
<dbReference type="AlphaFoldDB" id="A0A1J9RIK7"/>
<feature type="compositionally biased region" description="Basic and acidic residues" evidence="1">
    <location>
        <begin position="119"/>
        <end position="131"/>
    </location>
</feature>
<evidence type="ECO:0000313" key="3">
    <source>
        <dbReference type="Proteomes" id="UP000242791"/>
    </source>
</evidence>
<dbReference type="OrthoDB" id="4190098at2759"/>
<accession>A0A1J9RIK7</accession>
<feature type="region of interest" description="Disordered" evidence="1">
    <location>
        <begin position="119"/>
        <end position="162"/>
    </location>
</feature>
<name>A0A1J9RIK7_9EURO</name>
<comment type="caution">
    <text evidence="2">The sequence shown here is derived from an EMBL/GenBank/DDBJ whole genome shotgun (WGS) entry which is preliminary data.</text>
</comment>
<keyword evidence="3" id="KW-1185">Reference proteome</keyword>
<proteinExistence type="predicted"/>
<sequence length="182" mass="20379">VYDGDGDTCGRFTPPSTDRPSTASSQLTSPDTVAKLRRQIDAAEKAIQDVKNSLTPGLTKRLDKIFKGSMMQAELNAHREGELAGHYRANRRRVVKTTRRQVQVGGILTIKDANRKIATRKAEESKRERNKALRAVGIKPPRITKNQPQRDNSNESQPVADSTVSTEYIDDLYIIDKRGVEY</sequence>
<organism evidence="2 3">
    <name type="scientific">Blastomyces percursus</name>
    <dbReference type="NCBI Taxonomy" id="1658174"/>
    <lineage>
        <taxon>Eukaryota</taxon>
        <taxon>Fungi</taxon>
        <taxon>Dikarya</taxon>
        <taxon>Ascomycota</taxon>
        <taxon>Pezizomycotina</taxon>
        <taxon>Eurotiomycetes</taxon>
        <taxon>Eurotiomycetidae</taxon>
        <taxon>Onygenales</taxon>
        <taxon>Ajellomycetaceae</taxon>
        <taxon>Blastomyces</taxon>
    </lineage>
</organism>
<dbReference type="EMBL" id="LGTZ01000097">
    <property type="protein sequence ID" value="OJD27453.1"/>
    <property type="molecule type" value="Genomic_DNA"/>
</dbReference>
<feature type="compositionally biased region" description="Polar residues" evidence="1">
    <location>
        <begin position="144"/>
        <end position="162"/>
    </location>
</feature>
<feature type="compositionally biased region" description="Polar residues" evidence="1">
    <location>
        <begin position="14"/>
        <end position="31"/>
    </location>
</feature>
<evidence type="ECO:0000256" key="1">
    <source>
        <dbReference type="SAM" id="MobiDB-lite"/>
    </source>
</evidence>
<protein>
    <submittedName>
        <fullName evidence="2">Uncharacterized protein</fullName>
    </submittedName>
</protein>
<feature type="region of interest" description="Disordered" evidence="1">
    <location>
        <begin position="1"/>
        <end position="32"/>
    </location>
</feature>
<dbReference type="Proteomes" id="UP000242791">
    <property type="component" value="Unassembled WGS sequence"/>
</dbReference>
<dbReference type="VEuPathDB" id="FungiDB:ACJ73_01162"/>
<evidence type="ECO:0000313" key="2">
    <source>
        <dbReference type="EMBL" id="OJD27453.1"/>
    </source>
</evidence>
<feature type="non-terminal residue" evidence="2">
    <location>
        <position position="1"/>
    </location>
</feature>